<dbReference type="AlphaFoldDB" id="A0A0M7BEF7"/>
<protein>
    <recommendedName>
        <fullName evidence="3">N-acyl amino acid synthase, PEP-CTERM/exosortase system-associated</fullName>
    </recommendedName>
</protein>
<keyword evidence="2" id="KW-1185">Reference proteome</keyword>
<name>A0A0M7BEF7_9RHOB</name>
<dbReference type="OrthoDB" id="9787072at2"/>
<evidence type="ECO:0008006" key="3">
    <source>
        <dbReference type="Google" id="ProtNLM"/>
    </source>
</evidence>
<proteinExistence type="predicted"/>
<evidence type="ECO:0000313" key="2">
    <source>
        <dbReference type="Proteomes" id="UP000049455"/>
    </source>
</evidence>
<dbReference type="STRING" id="313367.JSE7799_02414"/>
<organism evidence="1 2">
    <name type="scientific">Jannaschia seosinensis</name>
    <dbReference type="NCBI Taxonomy" id="313367"/>
    <lineage>
        <taxon>Bacteria</taxon>
        <taxon>Pseudomonadati</taxon>
        <taxon>Pseudomonadota</taxon>
        <taxon>Alphaproteobacteria</taxon>
        <taxon>Rhodobacterales</taxon>
        <taxon>Roseobacteraceae</taxon>
        <taxon>Jannaschia</taxon>
    </lineage>
</organism>
<gene>
    <name evidence="1" type="ORF">JSE7799_02414</name>
</gene>
<evidence type="ECO:0000313" key="1">
    <source>
        <dbReference type="EMBL" id="CUH39686.1"/>
    </source>
</evidence>
<dbReference type="Proteomes" id="UP000049455">
    <property type="component" value="Unassembled WGS sequence"/>
</dbReference>
<reference evidence="1 2" key="1">
    <citation type="submission" date="2015-09" db="EMBL/GenBank/DDBJ databases">
        <authorList>
            <person name="Jackson K.R."/>
            <person name="Lunt B.L."/>
            <person name="Fisher J.N.B."/>
            <person name="Gardner A.V."/>
            <person name="Bailey M.E."/>
            <person name="Deus L.M."/>
            <person name="Earl A.S."/>
            <person name="Gibby P.D."/>
            <person name="Hartmann K.A."/>
            <person name="Liu J.E."/>
            <person name="Manci A.M."/>
            <person name="Nielsen D.A."/>
            <person name="Solomon M.B."/>
            <person name="Breakwell D.P."/>
            <person name="Burnett S.H."/>
            <person name="Grose J.H."/>
        </authorList>
    </citation>
    <scope>NUCLEOTIDE SEQUENCE [LARGE SCALE GENOMIC DNA]</scope>
    <source>
        <strain evidence="1 2">CECT 7799</strain>
    </source>
</reference>
<dbReference type="EMBL" id="CYPR01000160">
    <property type="protein sequence ID" value="CUH39686.1"/>
    <property type="molecule type" value="Genomic_DNA"/>
</dbReference>
<dbReference type="Pfam" id="PF13444">
    <property type="entry name" value="Acetyltransf_5"/>
    <property type="match status" value="1"/>
</dbReference>
<sequence length="221" mass="23381">MDVRAGGYRVRLVSGDEAGAAFALRARLFRDGRDDSDAFDADARHLLVERDGLAACARLSVLEGDAILAGYTGNRYDLTRFAARFDRALEVGRICLLPEAADPDLARVMLGAIAHVATATGAAALFGCASFPPNGAGTERLGGYVAPPEWRPGRRDGAVPLPGVPGPLPPMLRGYLTFGAAVSDHAVRDDDLDTLHVFTALPVATIPTARARRLTQLLHPA</sequence>
<dbReference type="Gene3D" id="3.40.630.30">
    <property type="match status" value="1"/>
</dbReference>
<dbReference type="SUPFAM" id="SSF55729">
    <property type="entry name" value="Acyl-CoA N-acyltransferases (Nat)"/>
    <property type="match status" value="1"/>
</dbReference>
<accession>A0A0M7BEF7</accession>
<dbReference type="InterPro" id="IPR016181">
    <property type="entry name" value="Acyl_CoA_acyltransferase"/>
</dbReference>